<gene>
    <name evidence="1" type="primary">Spata7</name>
    <name evidence="1" type="ORF">GTO96_0010645</name>
</gene>
<protein>
    <submittedName>
        <fullName evidence="1">SPAT7 protein</fullName>
    </submittedName>
</protein>
<name>A0A8X7XDE1_POLSE</name>
<dbReference type="Proteomes" id="UP000886611">
    <property type="component" value="Unassembled WGS sequence"/>
</dbReference>
<sequence>MLHYGKHDISSVLTRRVGQFCLHSLMAVVLFQGDITEDKSQHDVNGITNQRNLHKARVAPLGTPITSLAGPEAVSSSVKTVQGGLCQDALRSLNHTRSSSRLWKSLGKYKDETLAKKIYSTPTKATYCGDVLDKHSKWFTRRSKPFTPRTLKKAAKPFLSNYRYYTPPKRGSLSPVNRSTDVPVLALEEYRSQDASQYQKQDYRGGLRFFTASQVPSDTLREEELRYLDFLEDVTNEILLRGCYSNKVMDGVFQKHMERRYDLNKVRMRTILQHLAHDITYSSNLLDFSISYTGERREGLPLTGSASEALRSQFLKNTKDDKGQEAEISELRETNSRDAEVDNLRATFTKVLHV</sequence>
<dbReference type="GO" id="GO:0000226">
    <property type="term" value="P:microtubule cytoskeleton organization"/>
    <property type="evidence" value="ECO:0007669"/>
    <property type="project" value="TreeGrafter"/>
</dbReference>
<dbReference type="PANTHER" id="PTHR14917:SF4">
    <property type="entry name" value="SPERMATOGENESIS-ASSOCIATED 7"/>
    <property type="match status" value="1"/>
</dbReference>
<dbReference type="AlphaFoldDB" id="A0A8X7XDE1"/>
<feature type="non-terminal residue" evidence="1">
    <location>
        <position position="1"/>
    </location>
</feature>
<keyword evidence="2" id="KW-1185">Reference proteome</keyword>
<organism evidence="1 2">
    <name type="scientific">Polypterus senegalus</name>
    <name type="common">Senegal bichir</name>
    <dbReference type="NCBI Taxonomy" id="55291"/>
    <lineage>
        <taxon>Eukaryota</taxon>
        <taxon>Metazoa</taxon>
        <taxon>Chordata</taxon>
        <taxon>Craniata</taxon>
        <taxon>Vertebrata</taxon>
        <taxon>Euteleostomi</taxon>
        <taxon>Actinopterygii</taxon>
        <taxon>Polypteriformes</taxon>
        <taxon>Polypteridae</taxon>
        <taxon>Polypterus</taxon>
    </lineage>
</organism>
<dbReference type="PANTHER" id="PTHR14917">
    <property type="entry name" value="SPERMATOGENESIS-ASSOCIATED PROTEIN 7"/>
    <property type="match status" value="1"/>
</dbReference>
<dbReference type="Pfam" id="PF15244">
    <property type="entry name" value="HSD3"/>
    <property type="match status" value="2"/>
</dbReference>
<dbReference type="InterPro" id="IPR029357">
    <property type="entry name" value="SPATA7"/>
</dbReference>
<dbReference type="GO" id="GO:0036064">
    <property type="term" value="C:ciliary basal body"/>
    <property type="evidence" value="ECO:0007669"/>
    <property type="project" value="TreeGrafter"/>
</dbReference>
<reference evidence="1 2" key="1">
    <citation type="journal article" date="2021" name="Cell">
        <title>Tracing the genetic footprints of vertebrate landing in non-teleost ray-finned fishes.</title>
        <authorList>
            <person name="Bi X."/>
            <person name="Wang K."/>
            <person name="Yang L."/>
            <person name="Pan H."/>
            <person name="Jiang H."/>
            <person name="Wei Q."/>
            <person name="Fang M."/>
            <person name="Yu H."/>
            <person name="Zhu C."/>
            <person name="Cai Y."/>
            <person name="He Y."/>
            <person name="Gan X."/>
            <person name="Zeng H."/>
            <person name="Yu D."/>
            <person name="Zhu Y."/>
            <person name="Jiang H."/>
            <person name="Qiu Q."/>
            <person name="Yang H."/>
            <person name="Zhang Y.E."/>
            <person name="Wang W."/>
            <person name="Zhu M."/>
            <person name="He S."/>
            <person name="Zhang G."/>
        </authorList>
    </citation>
    <scope>NUCLEOTIDE SEQUENCE [LARGE SCALE GENOMIC DNA]</scope>
    <source>
        <strain evidence="1">Bchr_013</strain>
    </source>
</reference>
<feature type="non-terminal residue" evidence="1">
    <location>
        <position position="354"/>
    </location>
</feature>
<proteinExistence type="predicted"/>
<comment type="caution">
    <text evidence="1">The sequence shown here is derived from an EMBL/GenBank/DDBJ whole genome shotgun (WGS) entry which is preliminary data.</text>
</comment>
<evidence type="ECO:0000313" key="2">
    <source>
        <dbReference type="Proteomes" id="UP000886611"/>
    </source>
</evidence>
<dbReference type="EMBL" id="JAATIS010000859">
    <property type="protein sequence ID" value="KAG2467150.1"/>
    <property type="molecule type" value="Genomic_DNA"/>
</dbReference>
<evidence type="ECO:0000313" key="1">
    <source>
        <dbReference type="EMBL" id="KAG2467150.1"/>
    </source>
</evidence>
<accession>A0A8X7XDE1</accession>
<dbReference type="GO" id="GO:0005930">
    <property type="term" value="C:axoneme"/>
    <property type="evidence" value="ECO:0007669"/>
    <property type="project" value="TreeGrafter"/>
</dbReference>